<gene>
    <name evidence="1" type="primary">sge1</name>
    <name evidence="1" type="ORF">H2198_000467</name>
</gene>
<evidence type="ECO:0000313" key="2">
    <source>
        <dbReference type="Proteomes" id="UP001172386"/>
    </source>
</evidence>
<proteinExistence type="predicted"/>
<reference evidence="1" key="1">
    <citation type="submission" date="2022-10" db="EMBL/GenBank/DDBJ databases">
        <title>Culturing micro-colonial fungi from biological soil crusts in the Mojave desert and describing Neophaeococcomyces mojavensis, and introducing the new genera and species Taxawa tesnikishii.</title>
        <authorList>
            <person name="Kurbessoian T."/>
            <person name="Stajich J.E."/>
        </authorList>
    </citation>
    <scope>NUCLEOTIDE SEQUENCE</scope>
    <source>
        <strain evidence="1">JES_112</strain>
    </source>
</reference>
<accession>A0ACC3AK59</accession>
<organism evidence="1 2">
    <name type="scientific">Neophaeococcomyces mojaviensis</name>
    <dbReference type="NCBI Taxonomy" id="3383035"/>
    <lineage>
        <taxon>Eukaryota</taxon>
        <taxon>Fungi</taxon>
        <taxon>Dikarya</taxon>
        <taxon>Ascomycota</taxon>
        <taxon>Pezizomycotina</taxon>
        <taxon>Eurotiomycetes</taxon>
        <taxon>Chaetothyriomycetidae</taxon>
        <taxon>Chaetothyriales</taxon>
        <taxon>Chaetothyriales incertae sedis</taxon>
        <taxon>Neophaeococcomyces</taxon>
    </lineage>
</organism>
<evidence type="ECO:0000313" key="1">
    <source>
        <dbReference type="EMBL" id="KAJ9663964.1"/>
    </source>
</evidence>
<keyword evidence="2" id="KW-1185">Reference proteome</keyword>
<dbReference type="EMBL" id="JAPDRQ010000005">
    <property type="protein sequence ID" value="KAJ9663964.1"/>
    <property type="molecule type" value="Genomic_DNA"/>
</dbReference>
<name>A0ACC3AK59_9EURO</name>
<sequence length="426" mass="47159">MSSGGAALQPTFTGHVATTQDALILFEGCLQGHLSHVPRRPHDRERSTLIRSGSVFIYEENASGIKRWTDGVTWSPSRILGNFLVYRELDKPFPPGEKKRAMKKPNRRPSRPGEPYPRPDGRAGEYSSSSPTSSYGNERQPTDAERQLIGSLIDSYGFKVDGLVKKTMSVTVQGVTHHLVSYYNVNGVMAGTLRTPSQTESLQYIRPRPELIQKQSFRSPIEDGEDVSELTGQQGYAYRIGAGGYEYGKQQQYYLSQPYPPMAGQPPMHTQYPGSIPSMAPNYLSSPVPTGQMGQDRTQFGHYDQNGYGRTMPPTPTSSIPTSMPDRGQPQSIMYPPTTMSRPIPALSPMSVDTRNNMAYRPPNYSGIQSITSPVEAQRSTQPSPAIKYEERRDHQQPATPSFPSPAQPYYGSNQMAGAWSTPAQQ</sequence>
<comment type="caution">
    <text evidence="1">The sequence shown here is derived from an EMBL/GenBank/DDBJ whole genome shotgun (WGS) entry which is preliminary data.</text>
</comment>
<protein>
    <submittedName>
        <fullName evidence="1">Global transcription regulator sge1</fullName>
    </submittedName>
</protein>
<dbReference type="Proteomes" id="UP001172386">
    <property type="component" value="Unassembled WGS sequence"/>
</dbReference>